<comment type="caution">
    <text evidence="2">The sequence shown here is derived from an EMBL/GenBank/DDBJ whole genome shotgun (WGS) entry which is preliminary data.</text>
</comment>
<accession>U2JBY3</accession>
<dbReference type="EMBL" id="AWVA01000045">
    <property type="protein sequence ID" value="ERJ77527.1"/>
    <property type="molecule type" value="Genomic_DNA"/>
</dbReference>
<dbReference type="AlphaFoldDB" id="U2JBY3"/>
<keyword evidence="1" id="KW-0812">Transmembrane</keyword>
<feature type="transmembrane region" description="Helical" evidence="1">
    <location>
        <begin position="26"/>
        <end position="45"/>
    </location>
</feature>
<sequence>RWLRDSFVPSSFLFIDLVLGLSSTELIYFDLLVLICCCFFILLIVEKFFKYF</sequence>
<gene>
    <name evidence="2" type="ORF">HMPREF1557_00752</name>
</gene>
<protein>
    <submittedName>
        <fullName evidence="2">Uncharacterized protein</fullName>
    </submittedName>
</protein>
<name>U2JBY3_9STRE</name>
<keyword evidence="1" id="KW-1133">Transmembrane helix</keyword>
<dbReference type="HOGENOM" id="CLU_3092433_0_0_9"/>
<reference evidence="2 3" key="1">
    <citation type="submission" date="2013-06" db="EMBL/GenBank/DDBJ databases">
        <authorList>
            <person name="Weinstock G."/>
            <person name="Sodergren E."/>
            <person name="Lobos E.A."/>
            <person name="Fulton L."/>
            <person name="Fulton R."/>
            <person name="Courtney L."/>
            <person name="Fronick C."/>
            <person name="O'Laughlin M."/>
            <person name="Godfrey J."/>
            <person name="Wilson R.M."/>
            <person name="Miner T."/>
            <person name="Farmer C."/>
            <person name="Delehaunty K."/>
            <person name="Cordes M."/>
            <person name="Minx P."/>
            <person name="Tomlinson C."/>
            <person name="Chen J."/>
            <person name="Wollam A."/>
            <person name="Pepin K.H."/>
            <person name="Bhonagiri V."/>
            <person name="Zhang X."/>
            <person name="Warren W."/>
            <person name="Mitreva M."/>
            <person name="Mardis E.R."/>
            <person name="Wilson R.K."/>
        </authorList>
    </citation>
    <scope>NUCLEOTIDE SEQUENCE [LARGE SCALE GENOMIC DNA]</scope>
    <source>
        <strain evidence="2 3">W1703</strain>
    </source>
</reference>
<keyword evidence="1" id="KW-0472">Membrane</keyword>
<proteinExistence type="predicted"/>
<feature type="non-terminal residue" evidence="2">
    <location>
        <position position="1"/>
    </location>
</feature>
<evidence type="ECO:0000256" key="1">
    <source>
        <dbReference type="SAM" id="Phobius"/>
    </source>
</evidence>
<evidence type="ECO:0000313" key="3">
    <source>
        <dbReference type="Proteomes" id="UP000016617"/>
    </source>
</evidence>
<dbReference type="Proteomes" id="UP000016617">
    <property type="component" value="Unassembled WGS sequence"/>
</dbReference>
<evidence type="ECO:0000313" key="2">
    <source>
        <dbReference type="EMBL" id="ERJ77527.1"/>
    </source>
</evidence>
<organism evidence="2 3">
    <name type="scientific">Streptococcus sobrinus W1703</name>
    <dbReference type="NCBI Taxonomy" id="1227275"/>
    <lineage>
        <taxon>Bacteria</taxon>
        <taxon>Bacillati</taxon>
        <taxon>Bacillota</taxon>
        <taxon>Bacilli</taxon>
        <taxon>Lactobacillales</taxon>
        <taxon>Streptococcaceae</taxon>
        <taxon>Streptococcus</taxon>
    </lineage>
</organism>